<dbReference type="GO" id="GO:0008967">
    <property type="term" value="F:phosphoglycolate phosphatase activity"/>
    <property type="evidence" value="ECO:0007669"/>
    <property type="project" value="TreeGrafter"/>
</dbReference>
<sequence length="228" mass="25660">MEYRCLLWDFDGTLADTGSDVWNSLTYAARRAGGAIDDLYMRDDANLADPMDEIMRHVIPYPGEAYLETFDEDVRVHYRTLNDFSRTRLYPGIQSMLNELKEHGVRNIIVTNKPEGALSRILGSKGWANLFDDWICPDSIPGREATKVEMMAEIVRRHGIASRQCLYVGDTFSDIEAARTNGISCIAVTYGDGDEIALLSRNPAYVARDIAELNDIMTDTVIHARSMI</sequence>
<dbReference type="Proteomes" id="UP000037193">
    <property type="component" value="Unassembled WGS sequence"/>
</dbReference>
<dbReference type="PANTHER" id="PTHR43434:SF1">
    <property type="entry name" value="PHOSPHOGLYCOLATE PHOSPHATASE"/>
    <property type="match status" value="1"/>
</dbReference>
<dbReference type="Gene3D" id="1.10.150.240">
    <property type="entry name" value="Putative phosphatase, domain 2"/>
    <property type="match status" value="1"/>
</dbReference>
<name>A0A0L7AZ65_BIFBR</name>
<evidence type="ECO:0000313" key="1">
    <source>
        <dbReference type="EMBL" id="KOA40527.1"/>
    </source>
</evidence>
<proteinExistence type="predicted"/>
<gene>
    <name evidence="1" type="ORF">BBM1128_05585</name>
</gene>
<organism evidence="1 2">
    <name type="scientific">Bifidobacterium breve MCC 1128</name>
    <dbReference type="NCBI Taxonomy" id="1365965"/>
    <lineage>
        <taxon>Bacteria</taxon>
        <taxon>Bacillati</taxon>
        <taxon>Actinomycetota</taxon>
        <taxon>Actinomycetes</taxon>
        <taxon>Bifidobacteriales</taxon>
        <taxon>Bifidobacteriaceae</taxon>
        <taxon>Bifidobacterium</taxon>
    </lineage>
</organism>
<comment type="caution">
    <text evidence="1">The sequence shown here is derived from an EMBL/GenBank/DDBJ whole genome shotgun (WGS) entry which is preliminary data.</text>
</comment>
<dbReference type="SFLD" id="SFLDG01129">
    <property type="entry name" value="C1.5:_HAD__Beta-PGM__Phosphata"/>
    <property type="match status" value="1"/>
</dbReference>
<dbReference type="Gene3D" id="3.40.50.1000">
    <property type="entry name" value="HAD superfamily/HAD-like"/>
    <property type="match status" value="1"/>
</dbReference>
<dbReference type="EMBL" id="AVQD01000009">
    <property type="protein sequence ID" value="KOA40527.1"/>
    <property type="molecule type" value="Genomic_DNA"/>
</dbReference>
<dbReference type="InterPro" id="IPR023198">
    <property type="entry name" value="PGP-like_dom2"/>
</dbReference>
<dbReference type="InterPro" id="IPR041492">
    <property type="entry name" value="HAD_2"/>
</dbReference>
<dbReference type="PANTHER" id="PTHR43434">
    <property type="entry name" value="PHOSPHOGLYCOLATE PHOSPHATASE"/>
    <property type="match status" value="1"/>
</dbReference>
<dbReference type="InterPro" id="IPR036412">
    <property type="entry name" value="HAD-like_sf"/>
</dbReference>
<dbReference type="AlphaFoldDB" id="A0A0L7AZ65"/>
<accession>A0A0L7AZ65</accession>
<dbReference type="InterPro" id="IPR050155">
    <property type="entry name" value="HAD-like_hydrolase_sf"/>
</dbReference>
<dbReference type="RefSeq" id="WP_019728183.1">
    <property type="nucleotide sequence ID" value="NZ_AVQD01000009.1"/>
</dbReference>
<dbReference type="GO" id="GO:0006281">
    <property type="term" value="P:DNA repair"/>
    <property type="evidence" value="ECO:0007669"/>
    <property type="project" value="TreeGrafter"/>
</dbReference>
<dbReference type="SFLD" id="SFLDS00003">
    <property type="entry name" value="Haloacid_Dehalogenase"/>
    <property type="match status" value="1"/>
</dbReference>
<dbReference type="Pfam" id="PF13419">
    <property type="entry name" value="HAD_2"/>
    <property type="match status" value="1"/>
</dbReference>
<protein>
    <submittedName>
        <fullName evidence="1">Haloacid dehalogenase</fullName>
    </submittedName>
</protein>
<reference evidence="1 2" key="1">
    <citation type="journal article" date="2015" name="Int J Genomics">
        <title>Comparative Genomics Revealed Genetic Diversity and Species/Strain-Level Differences in Carbohydrate Metabolism of Three Probiotic Bifidobacterial Species.</title>
        <authorList>
            <person name="Odamaki T."/>
            <person name="Horigome A."/>
            <person name="Sugahara H."/>
            <person name="Hashikura N."/>
            <person name="Minami J."/>
            <person name="Xiao J.Z."/>
            <person name="Abe F."/>
        </authorList>
    </citation>
    <scope>NUCLEOTIDE SEQUENCE [LARGE SCALE GENOMIC DNA]</scope>
    <source>
        <strain evidence="1 2">MCC 1128</strain>
    </source>
</reference>
<dbReference type="PATRIC" id="fig|1365965.3.peg.1126"/>
<evidence type="ECO:0000313" key="2">
    <source>
        <dbReference type="Proteomes" id="UP000037193"/>
    </source>
</evidence>
<dbReference type="InterPro" id="IPR023214">
    <property type="entry name" value="HAD_sf"/>
</dbReference>
<dbReference type="SUPFAM" id="SSF56784">
    <property type="entry name" value="HAD-like"/>
    <property type="match status" value="1"/>
</dbReference>
<dbReference type="GO" id="GO:0005829">
    <property type="term" value="C:cytosol"/>
    <property type="evidence" value="ECO:0007669"/>
    <property type="project" value="TreeGrafter"/>
</dbReference>